<dbReference type="InterPro" id="IPR004919">
    <property type="entry name" value="GmrSD_N"/>
</dbReference>
<comment type="caution">
    <text evidence="2">The sequence shown here is derived from an EMBL/GenBank/DDBJ whole genome shotgun (WGS) entry which is preliminary data.</text>
</comment>
<feature type="domain" description="GmrSD restriction endonucleases N-terminal" evidence="1">
    <location>
        <begin position="30"/>
        <end position="285"/>
    </location>
</feature>
<name>A0ABR4RSL7_STRSZ</name>
<reference evidence="2 3" key="1">
    <citation type="journal article" date="2013" name="Genome Announc.">
        <title>Draft Genome Sequence of Streptococcus equi subsp. zooepidemicus Strain S31A1, Isolated from Equine Infectious Endometritis.</title>
        <authorList>
            <person name="da Piedade I."/>
            <person name="Skive B."/>
            <person name="Christensen H."/>
            <person name="Bojesen A.M."/>
        </authorList>
    </citation>
    <scope>NUCLEOTIDE SEQUENCE [LARGE SCALE GENOMIC DNA]</scope>
    <source>
        <strain evidence="2 3">SzS31A1</strain>
    </source>
</reference>
<evidence type="ECO:0000313" key="2">
    <source>
        <dbReference type="EMBL" id="KDE01898.1"/>
    </source>
</evidence>
<dbReference type="Pfam" id="PF03235">
    <property type="entry name" value="GmrSD_N"/>
    <property type="match status" value="1"/>
</dbReference>
<dbReference type="EMBL" id="AUXA02000062">
    <property type="protein sequence ID" value="KDE01898.1"/>
    <property type="molecule type" value="Genomic_DNA"/>
</dbReference>
<dbReference type="PANTHER" id="PTHR35149:SF1">
    <property type="entry name" value="DUF5655 DOMAIN-CONTAINING PROTEIN"/>
    <property type="match status" value="1"/>
</dbReference>
<keyword evidence="3" id="KW-1185">Reference proteome</keyword>
<proteinExistence type="predicted"/>
<dbReference type="PANTHER" id="PTHR35149">
    <property type="entry name" value="SLL5132 PROTEIN"/>
    <property type="match status" value="1"/>
</dbReference>
<organism evidence="2 3">
    <name type="scientific">Streptococcus equi subsp. zooepidemicus SzS31A1</name>
    <dbReference type="NCBI Taxonomy" id="1352602"/>
    <lineage>
        <taxon>Bacteria</taxon>
        <taxon>Bacillati</taxon>
        <taxon>Bacillota</taxon>
        <taxon>Bacilli</taxon>
        <taxon>Lactobacillales</taxon>
        <taxon>Streptococcaceae</taxon>
        <taxon>Streptococcus</taxon>
    </lineage>
</organism>
<dbReference type="Proteomes" id="UP000025523">
    <property type="component" value="Unassembled WGS sequence"/>
</dbReference>
<gene>
    <name evidence="2" type="ORF">M837_01951</name>
</gene>
<evidence type="ECO:0000313" key="3">
    <source>
        <dbReference type="Proteomes" id="UP000025523"/>
    </source>
</evidence>
<evidence type="ECO:0000259" key="1">
    <source>
        <dbReference type="Pfam" id="PF03235"/>
    </source>
</evidence>
<protein>
    <recommendedName>
        <fullName evidence="1">GmrSD restriction endonucleases N-terminal domain-containing protein</fullName>
    </recommendedName>
</protein>
<accession>A0ABR4RSL7</accession>
<sequence>MVKEVNGKHTVLFHLILEKIMKFTPKDKRIEEIFSNRNRYEVPNFQRDFSWKNEQYTDFINDIKTSIGLRYDEKDDKIMYNSEALEYFFGTLLLVGDETKADVEKPYIVIDGQQRLTTMTLFLTAIKSIIDNYNNDCTKDQYSHVYDEKLVFDYTVYGKSEKKIRLVNKVLDPVLPFDILNIPPYGEMESNPSNTSQKVLLESYNIIREKLSKNKILENLGLNTNREWDDLEYIKCIDMLGQQLLNSTVICIYSVSSEDINTIYQNFNSKGLKLNDVDLIKSKLFEKLGDTHEQTSKLWSHITDTVHKIDDQAQDYFYYFFNACGISANKTKLFKTFSENYREDQYTDFLRLCSKYVDYYRIICKPEDSDTVCGKENYFNQDDNYIVKENLDILYLSGYSQFRMAFLSLFQALSDGKIKNKDFKYFVSLITNYNVLNSIKTKGDGSKTNTNTKVYRKISNIFRKEKINIADAKSEVKGLLDEVKPSKPSVLNSQKVFYTGQKDKSQNDTKARRLTKHILVNLEISRRRKTSENTANKALKPIYDYSIEHIIDKKDQVDNVLQIGNLILLEQSVHTSSTNKKKMYMKSEVHLIKDLLADFDIDTFNSKNIKQRQKDLLSEYYDFVTKDNMK</sequence>